<evidence type="ECO:0000256" key="8">
    <source>
        <dbReference type="ARBA" id="ARBA00022824"/>
    </source>
</evidence>
<dbReference type="GO" id="GO:0016042">
    <property type="term" value="P:lipid catabolic process"/>
    <property type="evidence" value="ECO:0007669"/>
    <property type="project" value="UniProtKB-UniRule"/>
</dbReference>
<evidence type="ECO:0000256" key="5">
    <source>
        <dbReference type="ARBA" id="ARBA00022692"/>
    </source>
</evidence>
<dbReference type="FunFam" id="2.60.120.10:FF:000012">
    <property type="entry name" value="neuropathy target esterase isoform X2"/>
    <property type="match status" value="1"/>
</dbReference>
<dbReference type="AlphaFoldDB" id="A0A673I1R0"/>
<dbReference type="SUPFAM" id="SSF51206">
    <property type="entry name" value="cAMP-binding domain-like"/>
    <property type="match status" value="3"/>
</dbReference>
<name>A0A673I1R0_9TELE</name>
<feature type="short sequence motif" description="GXGXXG" evidence="17">
    <location>
        <begin position="851"/>
        <end position="856"/>
    </location>
</feature>
<evidence type="ECO:0000313" key="20">
    <source>
        <dbReference type="Ensembl" id="ENSSRHP00000032826.1"/>
    </source>
</evidence>
<dbReference type="InterPro" id="IPR014710">
    <property type="entry name" value="RmlC-like_jellyroll"/>
</dbReference>
<dbReference type="EC" id="3.1.1.5" evidence="3"/>
<evidence type="ECO:0000313" key="21">
    <source>
        <dbReference type="Proteomes" id="UP000472270"/>
    </source>
</evidence>
<dbReference type="PANTHER" id="PTHR14226">
    <property type="entry name" value="NEUROPATHY TARGET ESTERASE/SWISS CHEESE D.MELANOGASTER"/>
    <property type="match status" value="1"/>
</dbReference>
<dbReference type="SMART" id="SM00100">
    <property type="entry name" value="cNMP"/>
    <property type="match status" value="3"/>
</dbReference>
<evidence type="ECO:0000256" key="2">
    <source>
        <dbReference type="ARBA" id="ARBA00006636"/>
    </source>
</evidence>
<dbReference type="InterPro" id="IPR050301">
    <property type="entry name" value="NTE"/>
</dbReference>
<dbReference type="CDD" id="cd07225">
    <property type="entry name" value="Pat_PNPLA6_PNPLA7"/>
    <property type="match status" value="1"/>
</dbReference>
<dbReference type="Proteomes" id="UP000472270">
    <property type="component" value="Unassembled WGS sequence"/>
</dbReference>
<organism evidence="20 21">
    <name type="scientific">Sinocyclocheilus rhinocerous</name>
    <dbReference type="NCBI Taxonomy" id="307959"/>
    <lineage>
        <taxon>Eukaryota</taxon>
        <taxon>Metazoa</taxon>
        <taxon>Chordata</taxon>
        <taxon>Craniata</taxon>
        <taxon>Vertebrata</taxon>
        <taxon>Euteleostomi</taxon>
        <taxon>Actinopterygii</taxon>
        <taxon>Neopterygii</taxon>
        <taxon>Teleostei</taxon>
        <taxon>Ostariophysi</taxon>
        <taxon>Cypriniformes</taxon>
        <taxon>Cyprinidae</taxon>
        <taxon>Cyprininae</taxon>
        <taxon>Sinocyclocheilus</taxon>
    </lineage>
</organism>
<comment type="similarity">
    <text evidence="2">Belongs to the NTE family.</text>
</comment>
<keyword evidence="21" id="KW-1185">Reference proteome</keyword>
<feature type="active site" description="Proton acceptor" evidence="17">
    <location>
        <position position="1000"/>
    </location>
</feature>
<accession>A0A673I1R0</accession>
<dbReference type="PANTHER" id="PTHR14226:SF23">
    <property type="entry name" value="PATATIN-LIKE PHOSPHOLIPASE DOMAIN-CONTAINING PROTEIN 7"/>
    <property type="match status" value="1"/>
</dbReference>
<reference evidence="20" key="1">
    <citation type="submission" date="2025-08" db="UniProtKB">
        <authorList>
            <consortium name="Ensembl"/>
        </authorList>
    </citation>
    <scope>IDENTIFICATION</scope>
</reference>
<reference evidence="20" key="2">
    <citation type="submission" date="2025-09" db="UniProtKB">
        <authorList>
            <consortium name="Ensembl"/>
        </authorList>
    </citation>
    <scope>IDENTIFICATION</scope>
</reference>
<dbReference type="FunFam" id="2.60.120.10:FF:000022">
    <property type="entry name" value="Patatin like phospholipase domain containing 7"/>
    <property type="match status" value="1"/>
</dbReference>
<evidence type="ECO:0000256" key="10">
    <source>
        <dbReference type="ARBA" id="ARBA00022989"/>
    </source>
</evidence>
<dbReference type="SUPFAM" id="SSF52151">
    <property type="entry name" value="FabD/lysophospholipase-like"/>
    <property type="match status" value="1"/>
</dbReference>
<evidence type="ECO:0000259" key="18">
    <source>
        <dbReference type="PROSITE" id="PS50042"/>
    </source>
</evidence>
<dbReference type="InterPro" id="IPR056556">
    <property type="entry name" value="NTE1_P-loop_dom"/>
</dbReference>
<dbReference type="Ensembl" id="ENSSRHT00000033780.1">
    <property type="protein sequence ID" value="ENSSRHP00000032826.1"/>
    <property type="gene ID" value="ENSSRHG00000016751.1"/>
</dbReference>
<dbReference type="FunFam" id="3.40.1090.10:FF:000001">
    <property type="entry name" value="neuropathy target esterase isoform X2"/>
    <property type="match status" value="1"/>
</dbReference>
<feature type="domain" description="Cyclic nucleotide-binding" evidence="18">
    <location>
        <begin position="401"/>
        <end position="484"/>
    </location>
</feature>
<evidence type="ECO:0000256" key="13">
    <source>
        <dbReference type="ARBA" id="ARBA00047314"/>
    </source>
</evidence>
<keyword evidence="12" id="KW-0472">Membrane</keyword>
<keyword evidence="9 17" id="KW-0442">Lipid degradation</keyword>
<evidence type="ECO:0000256" key="15">
    <source>
        <dbReference type="ARBA" id="ARBA00048454"/>
    </source>
</evidence>
<feature type="domain" description="Cyclic nucleotide-binding" evidence="18">
    <location>
        <begin position="490"/>
        <end position="617"/>
    </location>
</feature>
<feature type="domain" description="PNPLA" evidence="19">
    <location>
        <begin position="847"/>
        <end position="1013"/>
    </location>
</feature>
<feature type="active site" description="Nucleophile" evidence="17">
    <location>
        <position position="880"/>
    </location>
</feature>
<dbReference type="FunFam" id="2.60.120.10:FF:000010">
    <property type="entry name" value="neuropathy target esterase isoform X1"/>
    <property type="match status" value="1"/>
</dbReference>
<keyword evidence="11 17" id="KW-0443">Lipid metabolism</keyword>
<dbReference type="InterPro" id="IPR000595">
    <property type="entry name" value="cNMP-bd_dom"/>
</dbReference>
<comment type="catalytic activity">
    <reaction evidence="15">
        <text>a 1-acyl-sn-glycero-3-phosphocholine + H2O = sn-glycerol 3-phosphocholine + a fatty acid + H(+)</text>
        <dbReference type="Rhea" id="RHEA:15177"/>
        <dbReference type="ChEBI" id="CHEBI:15377"/>
        <dbReference type="ChEBI" id="CHEBI:15378"/>
        <dbReference type="ChEBI" id="CHEBI:16870"/>
        <dbReference type="ChEBI" id="CHEBI:28868"/>
        <dbReference type="ChEBI" id="CHEBI:58168"/>
        <dbReference type="EC" id="3.1.1.5"/>
    </reaction>
    <physiologicalReaction direction="left-to-right" evidence="15">
        <dbReference type="Rhea" id="RHEA:15178"/>
    </physiologicalReaction>
</comment>
<protein>
    <recommendedName>
        <fullName evidence="3">lysophospholipase</fullName>
        <ecNumber evidence="3">3.1.1.5</ecNumber>
    </recommendedName>
</protein>
<evidence type="ECO:0000256" key="3">
    <source>
        <dbReference type="ARBA" id="ARBA00013274"/>
    </source>
</evidence>
<evidence type="ECO:0000256" key="14">
    <source>
        <dbReference type="ARBA" id="ARBA00048133"/>
    </source>
</evidence>
<proteinExistence type="inferred from homology"/>
<dbReference type="Gene3D" id="3.40.1090.10">
    <property type="entry name" value="Cytosolic phospholipase A2 catalytic domain"/>
    <property type="match status" value="1"/>
</dbReference>
<evidence type="ECO:0000256" key="6">
    <source>
        <dbReference type="ARBA" id="ARBA00022737"/>
    </source>
</evidence>
<dbReference type="GO" id="GO:0005789">
    <property type="term" value="C:endoplasmic reticulum membrane"/>
    <property type="evidence" value="ECO:0007669"/>
    <property type="project" value="UniProtKB-SubCell"/>
</dbReference>
<dbReference type="GO" id="GO:0004622">
    <property type="term" value="F:phosphatidylcholine lysophospholipase activity"/>
    <property type="evidence" value="ECO:0007669"/>
    <property type="project" value="UniProtKB-EC"/>
</dbReference>
<keyword evidence="4" id="KW-0597">Phosphoprotein</keyword>
<dbReference type="InterPro" id="IPR018490">
    <property type="entry name" value="cNMP-bd_dom_sf"/>
</dbReference>
<evidence type="ECO:0000256" key="9">
    <source>
        <dbReference type="ARBA" id="ARBA00022963"/>
    </source>
</evidence>
<dbReference type="InterPro" id="IPR016035">
    <property type="entry name" value="Acyl_Trfase/lysoPLipase"/>
</dbReference>
<evidence type="ECO:0000256" key="12">
    <source>
        <dbReference type="ARBA" id="ARBA00023136"/>
    </source>
</evidence>
<comment type="subcellular location">
    <subcellularLocation>
        <location evidence="1">Endoplasmic reticulum membrane</location>
        <topology evidence="1">Single-pass type III membrane protein</topology>
    </subcellularLocation>
</comment>
<dbReference type="Pfam" id="PF24179">
    <property type="entry name" value="NTE_Ploop"/>
    <property type="match status" value="1"/>
</dbReference>
<gene>
    <name evidence="20" type="primary">pnpla7a</name>
</gene>
<feature type="short sequence motif" description="DGA/G" evidence="17">
    <location>
        <begin position="1000"/>
        <end position="1002"/>
    </location>
</feature>
<evidence type="ECO:0000256" key="7">
    <source>
        <dbReference type="ARBA" id="ARBA00022801"/>
    </source>
</evidence>
<evidence type="ECO:0000256" key="17">
    <source>
        <dbReference type="PROSITE-ProRule" id="PRU01161"/>
    </source>
</evidence>
<dbReference type="PROSITE" id="PS50042">
    <property type="entry name" value="CNMP_BINDING_3"/>
    <property type="match status" value="3"/>
</dbReference>
<keyword evidence="8" id="KW-0256">Endoplasmic reticulum</keyword>
<dbReference type="Gene3D" id="2.60.120.10">
    <property type="entry name" value="Jelly Rolls"/>
    <property type="match status" value="3"/>
</dbReference>
<keyword evidence="5" id="KW-0812">Transmembrane</keyword>
<dbReference type="InterPro" id="IPR002641">
    <property type="entry name" value="PNPLA_dom"/>
</dbReference>
<feature type="domain" description="Cyclic nucleotide-binding" evidence="18">
    <location>
        <begin position="118"/>
        <end position="245"/>
    </location>
</feature>
<sequence>SAVVAVCLIGISVLFFYRRYKLANQQAGVPRYRFRKRDKVLFYGRKIMRKVGHAEIHFASYFTPATMSCRILRIRKEPPTLQPKEPPPSLLEADLTEFDVQNSNLPSEVLYMLKNVRVLGHFEKPLFLELCRHMVFVELQEGEELFKPGDDDDSIYVVQDGRLELCIHEIDGTEPVVKDVLPGDSVHSLLSILDIITGYPAPYKTVFARAAVRSTILRLPASAFQSVFEKYPETLVRVIQIIMVRLQRVTFLALHNYLGLTTELFNQVGERITYHLSIHSYSLHTYLLLQRNDTSSTKLNKLDLVSMCLCAGVAGNDLNMAYERARVTIDDTPSSSSILKKSVTMQHAPSTVIHYISNAPHSDVPPCKVGAIFQAAKKDLLGIIPLQDPSLLEGRVTLHQVKAGSVVARQGDQDVSVQFVISGTLHVYQRMIDREVDTCLFVAHPGELVGQLAVLTGEPLIFSVRAHRDCSFLSISKTHFYEIMRAEPTVVLNVAHTVVRRMSSFVRQIDFALDWMAVEAGRAVYRQGDKSDSTFIVLSGRLRSVIMKEDGKKELTGEYGRGDLIGVVEALTHQNRATTVHAVRDSELAKLPEGALSSIKRKFPQVVTRLIHLLGQKILQQVNGPLTGVSLHTPGSKWDAGNPASNLSTVTVLPVSEEVPLTAFTLELQHALLAIGPTLLLTSDIIKQRLGSAALDSVHEYRLSSWLGQQEDIHRIVLYQTDVSLTPWTQRCIRQADCILIVGLGEQDPAVGELERMLEGSAVRAQKQLVLLHREDGPPPKGTAEWLNMRSWISRHLHLSCPRRVFSKRSLPKLVLEMYQRLFQKPADRHSDFSRLARVLTGNAIALVLGGGGARGCSQVGVIRALSEAGIPIDLVGGTSIGSMMGALYAEDRSYSRMKIRAREWAMEMTSVFKKMLDLTYPVTSMFSGASFNSSINAVFKDKQIEDLWIPYFNITTDITASTMRVHTDGSLWRYVRSSMSLSGYLPPLCDPKDGHLLMDGGYINNLPADVARSMGAKVVIAIDVGSQDETNLTNYGDALSGWWLLWKRLNPLAEKVKVLNMTEIQARLAYVCSVRQLESVKNSDYCEYLRPPIDRYRTLEFGKFDEIIFVLCLYLGYQHGKTVFDVWCRSGVVEKMMKDRHQEEFHKTQSNNLVTCPNASFTDLAEIVSRIEPVKPALVDDESEYHTEYEEEMAESALSDIELYNHYSEHTEEELTADTVSL</sequence>
<comment type="catalytic activity">
    <reaction evidence="13">
        <text>1-(9Z-octadecenoyl)-sn-glycero-3-phosphocholine + H2O = sn-glycerol 3-phosphocholine + (9Z)-octadecenoate + H(+)</text>
        <dbReference type="Rhea" id="RHEA:40807"/>
        <dbReference type="ChEBI" id="CHEBI:15377"/>
        <dbReference type="ChEBI" id="CHEBI:15378"/>
        <dbReference type="ChEBI" id="CHEBI:16870"/>
        <dbReference type="ChEBI" id="CHEBI:28610"/>
        <dbReference type="ChEBI" id="CHEBI:30823"/>
    </reaction>
    <physiologicalReaction direction="left-to-right" evidence="13">
        <dbReference type="Rhea" id="RHEA:40808"/>
    </physiologicalReaction>
</comment>
<dbReference type="Pfam" id="PF00027">
    <property type="entry name" value="cNMP_binding"/>
    <property type="match status" value="3"/>
</dbReference>
<dbReference type="CDD" id="cd00038">
    <property type="entry name" value="CAP_ED"/>
    <property type="match status" value="3"/>
</dbReference>
<evidence type="ECO:0000256" key="4">
    <source>
        <dbReference type="ARBA" id="ARBA00022553"/>
    </source>
</evidence>
<keyword evidence="6" id="KW-0677">Repeat</keyword>
<dbReference type="Pfam" id="PF01734">
    <property type="entry name" value="Patatin"/>
    <property type="match status" value="1"/>
</dbReference>
<comment type="catalytic activity">
    <reaction evidence="16">
        <text>1-hexadecanoyl-sn-glycero-3-phosphocholine + H2O = sn-glycerol 3-phosphocholine + hexadecanoate + H(+)</text>
        <dbReference type="Rhea" id="RHEA:40435"/>
        <dbReference type="ChEBI" id="CHEBI:7896"/>
        <dbReference type="ChEBI" id="CHEBI:15377"/>
        <dbReference type="ChEBI" id="CHEBI:15378"/>
        <dbReference type="ChEBI" id="CHEBI:16870"/>
        <dbReference type="ChEBI" id="CHEBI:72998"/>
    </reaction>
    <physiologicalReaction direction="left-to-right" evidence="16">
        <dbReference type="Rhea" id="RHEA:40436"/>
    </physiologicalReaction>
</comment>
<evidence type="ECO:0000259" key="19">
    <source>
        <dbReference type="PROSITE" id="PS51635"/>
    </source>
</evidence>
<evidence type="ECO:0000256" key="1">
    <source>
        <dbReference type="ARBA" id="ARBA00004643"/>
    </source>
</evidence>
<feature type="short sequence motif" description="GXSXG" evidence="17">
    <location>
        <begin position="878"/>
        <end position="882"/>
    </location>
</feature>
<comment type="catalytic activity">
    <reaction evidence="14">
        <text>1-hexadecanoyl-sn-glycero-3-phosphate + H2O = sn-glycerol 3-phosphate + hexadecanoate + H(+)</text>
        <dbReference type="Rhea" id="RHEA:49092"/>
        <dbReference type="ChEBI" id="CHEBI:7896"/>
        <dbReference type="ChEBI" id="CHEBI:15377"/>
        <dbReference type="ChEBI" id="CHEBI:15378"/>
        <dbReference type="ChEBI" id="CHEBI:57518"/>
        <dbReference type="ChEBI" id="CHEBI:57597"/>
    </reaction>
    <physiologicalReaction direction="left-to-right" evidence="14">
        <dbReference type="Rhea" id="RHEA:49093"/>
    </physiologicalReaction>
</comment>
<keyword evidence="7 17" id="KW-0378">Hydrolase</keyword>
<evidence type="ECO:0000256" key="16">
    <source>
        <dbReference type="ARBA" id="ARBA00048656"/>
    </source>
</evidence>
<dbReference type="PROSITE" id="PS51635">
    <property type="entry name" value="PNPLA"/>
    <property type="match status" value="1"/>
</dbReference>
<evidence type="ECO:0000256" key="11">
    <source>
        <dbReference type="ARBA" id="ARBA00023098"/>
    </source>
</evidence>
<keyword evidence="10" id="KW-1133">Transmembrane helix</keyword>